<feature type="transmembrane region" description="Helical" evidence="20">
    <location>
        <begin position="212"/>
        <end position="232"/>
    </location>
</feature>
<feature type="transmembrane region" description="Helical" evidence="20">
    <location>
        <begin position="305"/>
        <end position="323"/>
    </location>
</feature>
<comment type="catalytic activity">
    <reaction evidence="12">
        <text>L-histidine(out) + L-arginine(in) = L-histidine(in) + L-arginine(out)</text>
        <dbReference type="Rhea" id="RHEA:71063"/>
        <dbReference type="ChEBI" id="CHEBI:32682"/>
        <dbReference type="ChEBI" id="CHEBI:57595"/>
    </reaction>
    <physiologicalReaction direction="left-to-right" evidence="12">
        <dbReference type="Rhea" id="RHEA:71064"/>
    </physiologicalReaction>
</comment>
<reference evidence="21" key="1">
    <citation type="submission" date="2022-11" db="UniProtKB">
        <authorList>
            <consortium name="EnsemblMetazoa"/>
        </authorList>
    </citation>
    <scope>IDENTIFICATION</scope>
</reference>
<comment type="subcellular location">
    <subcellularLocation>
        <location evidence="1">Apical cell membrane</location>
        <topology evidence="1">Multi-pass membrane protein</topology>
    </subcellularLocation>
</comment>
<keyword evidence="7 20" id="KW-1133">Transmembrane helix</keyword>
<keyword evidence="5" id="KW-0597">Phosphoprotein</keyword>
<feature type="transmembrane region" description="Helical" evidence="20">
    <location>
        <begin position="85"/>
        <end position="107"/>
    </location>
</feature>
<evidence type="ECO:0000313" key="22">
    <source>
        <dbReference type="Proteomes" id="UP000887567"/>
    </source>
</evidence>
<comment type="catalytic activity">
    <reaction evidence="18">
        <text>L-phenylalanine(out) + L-arginine(in) = L-phenylalanine(in) + L-arginine(out)</text>
        <dbReference type="Rhea" id="RHEA:71067"/>
        <dbReference type="ChEBI" id="CHEBI:32682"/>
        <dbReference type="ChEBI" id="CHEBI:58095"/>
    </reaction>
    <physiologicalReaction direction="left-to-right" evidence="18">
        <dbReference type="Rhea" id="RHEA:71068"/>
    </physiologicalReaction>
</comment>
<dbReference type="Gene3D" id="1.20.1740.10">
    <property type="entry name" value="Amino acid/polyamine transporter I"/>
    <property type="match status" value="2"/>
</dbReference>
<proteinExistence type="inferred from homology"/>
<evidence type="ECO:0000256" key="11">
    <source>
        <dbReference type="ARBA" id="ARBA00051814"/>
    </source>
</evidence>
<dbReference type="KEGG" id="epa:110238718"/>
<feature type="transmembrane region" description="Helical" evidence="20">
    <location>
        <begin position="623"/>
        <end position="643"/>
    </location>
</feature>
<feature type="transmembrane region" description="Helical" evidence="20">
    <location>
        <begin position="244"/>
        <end position="268"/>
    </location>
</feature>
<evidence type="ECO:0000256" key="19">
    <source>
        <dbReference type="SAM" id="MobiDB-lite"/>
    </source>
</evidence>
<feature type="compositionally biased region" description="Polar residues" evidence="19">
    <location>
        <begin position="1"/>
        <end position="22"/>
    </location>
</feature>
<keyword evidence="8 20" id="KW-0472">Membrane</keyword>
<dbReference type="OrthoDB" id="5982228at2759"/>
<feature type="transmembrane region" description="Helical" evidence="20">
    <location>
        <begin position="596"/>
        <end position="617"/>
    </location>
</feature>
<dbReference type="PANTHER" id="PTHR11785">
    <property type="entry name" value="AMINO ACID TRANSPORTER"/>
    <property type="match status" value="1"/>
</dbReference>
<feature type="transmembrane region" description="Helical" evidence="20">
    <location>
        <begin position="564"/>
        <end position="584"/>
    </location>
</feature>
<evidence type="ECO:0000256" key="7">
    <source>
        <dbReference type="ARBA" id="ARBA00022989"/>
    </source>
</evidence>
<feature type="region of interest" description="Disordered" evidence="19">
    <location>
        <begin position="1"/>
        <end position="23"/>
    </location>
</feature>
<dbReference type="InterPro" id="IPR050598">
    <property type="entry name" value="AminoAcid_Transporter"/>
</dbReference>
<keyword evidence="3" id="KW-0813">Transport</keyword>
<feature type="transmembrane region" description="Helical" evidence="20">
    <location>
        <begin position="437"/>
        <end position="462"/>
    </location>
</feature>
<evidence type="ECO:0000256" key="1">
    <source>
        <dbReference type="ARBA" id="ARBA00004424"/>
    </source>
</evidence>
<keyword evidence="22" id="KW-1185">Reference proteome</keyword>
<comment type="catalytic activity">
    <reaction evidence="13">
        <text>L-cysteine(out) + L-arginine(in) = L-cysteine(in) + L-arginine(out)</text>
        <dbReference type="Rhea" id="RHEA:71071"/>
        <dbReference type="ChEBI" id="CHEBI:32682"/>
        <dbReference type="ChEBI" id="CHEBI:35235"/>
    </reaction>
    <physiologicalReaction direction="left-to-right" evidence="13">
        <dbReference type="Rhea" id="RHEA:71072"/>
    </physiologicalReaction>
</comment>
<feature type="transmembrane region" description="Helical" evidence="20">
    <location>
        <begin position="535"/>
        <end position="552"/>
    </location>
</feature>
<evidence type="ECO:0000256" key="2">
    <source>
        <dbReference type="ARBA" id="ARBA00009523"/>
    </source>
</evidence>
<evidence type="ECO:0000256" key="20">
    <source>
        <dbReference type="SAM" id="Phobius"/>
    </source>
</evidence>
<comment type="catalytic activity">
    <reaction evidence="14">
        <text>L-leucine(out) + L-arginine(in) = L-leucine(in) + L-arginine(out)</text>
        <dbReference type="Rhea" id="RHEA:71059"/>
        <dbReference type="ChEBI" id="CHEBI:32682"/>
        <dbReference type="ChEBI" id="CHEBI:57427"/>
    </reaction>
    <physiologicalReaction direction="left-to-right" evidence="14">
        <dbReference type="Rhea" id="RHEA:71060"/>
    </physiologicalReaction>
</comment>
<feature type="transmembrane region" description="Helical" evidence="20">
    <location>
        <begin position="396"/>
        <end position="417"/>
    </location>
</feature>
<evidence type="ECO:0000256" key="5">
    <source>
        <dbReference type="ARBA" id="ARBA00022553"/>
    </source>
</evidence>
<evidence type="ECO:0000256" key="9">
    <source>
        <dbReference type="ARBA" id="ARBA00023157"/>
    </source>
</evidence>
<dbReference type="FunFam" id="1.20.1740.10:FF:000092">
    <property type="entry name" value="Putative L-type amino acid transporter 1-like protein MLAS"/>
    <property type="match status" value="1"/>
</dbReference>
<dbReference type="InterPro" id="IPR002293">
    <property type="entry name" value="AA/rel_permease1"/>
</dbReference>
<protein>
    <recommendedName>
        <fullName evidence="15">b(0,+)-type amino acid transporter 1</fullName>
    </recommendedName>
    <alternativeName>
        <fullName evidence="16">Glycoprotein-associated amino acid transporter b0,+AT1</fullName>
    </alternativeName>
    <alternativeName>
        <fullName evidence="17">Solute carrier family 7 member 9</fullName>
    </alternativeName>
</protein>
<organism evidence="21 22">
    <name type="scientific">Exaiptasia diaphana</name>
    <name type="common">Tropical sea anemone</name>
    <name type="synonym">Aiptasia pulchella</name>
    <dbReference type="NCBI Taxonomy" id="2652724"/>
    <lineage>
        <taxon>Eukaryota</taxon>
        <taxon>Metazoa</taxon>
        <taxon>Cnidaria</taxon>
        <taxon>Anthozoa</taxon>
        <taxon>Hexacorallia</taxon>
        <taxon>Actiniaria</taxon>
        <taxon>Aiptasiidae</taxon>
        <taxon>Exaiptasia</taxon>
    </lineage>
</organism>
<evidence type="ECO:0000256" key="12">
    <source>
        <dbReference type="ARBA" id="ARBA00051835"/>
    </source>
</evidence>
<dbReference type="GeneID" id="110238718"/>
<accession>A0A913X7I4</accession>
<evidence type="ECO:0000256" key="6">
    <source>
        <dbReference type="ARBA" id="ARBA00022692"/>
    </source>
</evidence>
<dbReference type="FunFam" id="1.20.1740.10:FF:000015">
    <property type="entry name" value="B(0,+)-type amino acid transporter 1"/>
    <property type="match status" value="1"/>
</dbReference>
<dbReference type="PANTHER" id="PTHR11785:SF512">
    <property type="entry name" value="SOBREMESA, ISOFORM B"/>
    <property type="match status" value="1"/>
</dbReference>
<evidence type="ECO:0000256" key="17">
    <source>
        <dbReference type="ARBA" id="ARBA00083296"/>
    </source>
</evidence>
<keyword evidence="4" id="KW-1003">Cell membrane</keyword>
<name>A0A913X7I4_EXADI</name>
<comment type="similarity">
    <text evidence="2">Belongs to the amino acid-polyamine-organocation (APC) superfamily.</text>
</comment>
<evidence type="ECO:0000256" key="14">
    <source>
        <dbReference type="ARBA" id="ARBA00052732"/>
    </source>
</evidence>
<comment type="catalytic activity">
    <reaction evidence="10">
        <text>L-lysine(out) + L-arginine(in) = L-lysine(in) + L-arginine(out)</text>
        <dbReference type="Rhea" id="RHEA:70827"/>
        <dbReference type="ChEBI" id="CHEBI:32551"/>
        <dbReference type="ChEBI" id="CHEBI:32682"/>
    </reaction>
    <physiologicalReaction direction="left-to-right" evidence="10">
        <dbReference type="Rhea" id="RHEA:70828"/>
    </physiologicalReaction>
</comment>
<evidence type="ECO:0000256" key="16">
    <source>
        <dbReference type="ARBA" id="ARBA00079910"/>
    </source>
</evidence>
<sequence>MHNRNNTNQGKKDPSPTNSNEQVDFMNRSDLTTDNLLDMSNASTAFIGLQRKVGIISGISLIVGTMIGSGIFASPRYVMVFSGSVGMTLIVWSLCGVLAMAGAFCYAELGTMIPLSGAEYIYLYRGLGELPAFLYAWTSTIILKPSQVAIICLAFGAYVIEPFFPGCSEREDLIPVVKLMAALAIELIKRSPQIPRNRHPEEPEFSGLKKELGISSGIAIIVGTCIGSGIFASPRWVMIYSGSVGFTLLIWSLCGALSILGALCYIELGLVIPKSGGEYVYLKESVGSLPAFLFSWTQVLVYRPSSFAIILITFAYYVLEPIFPGCGGRKEFEPLVKLIASIAIGIITFVNCFSVRWATRMQIIFTVAKLLAIGMLIITGIVRLGQGYTASFQNSFAGTTTSIGMIGFAFYNGLWAYDGWNNLNYVTEELKNPYRDLPRSILIGIPLVTICYVLVNIAYLTVLTTDEIKTSGAVAVTLADRLYGPMAWTIPIFVACSTFGAANGSAFSGGRLVYVAAREGHLPEFLAMVHTKQHTPLPAMLFNSIIAWIMLLPDSSSFETLINYFSFAAWVFYGGTVASLLWLRHKKPDLERPYKVPIFIPIIVLLASIYLVVAPFYEAPLESFFCLLFILAGIPFYLCFVYFKVAPKWFLKFFDSLTYKLQAICDVALPDSEESVIST</sequence>
<evidence type="ECO:0000256" key="10">
    <source>
        <dbReference type="ARBA" id="ARBA00051323"/>
    </source>
</evidence>
<feature type="transmembrane region" description="Helical" evidence="20">
    <location>
        <begin position="363"/>
        <end position="384"/>
    </location>
</feature>
<comment type="catalytic activity">
    <reaction evidence="11">
        <text>L-cystine(out) + L-arginine(in) = L-cystine(in) + L-arginine(out)</text>
        <dbReference type="Rhea" id="RHEA:71075"/>
        <dbReference type="ChEBI" id="CHEBI:32682"/>
        <dbReference type="ChEBI" id="CHEBI:35491"/>
    </reaction>
    <physiologicalReaction direction="left-to-right" evidence="11">
        <dbReference type="Rhea" id="RHEA:71076"/>
    </physiologicalReaction>
</comment>
<evidence type="ECO:0000256" key="18">
    <source>
        <dbReference type="ARBA" id="ARBA00093193"/>
    </source>
</evidence>
<feature type="transmembrane region" description="Helical" evidence="20">
    <location>
        <begin position="53"/>
        <end position="73"/>
    </location>
</feature>
<keyword evidence="6 20" id="KW-0812">Transmembrane</keyword>
<dbReference type="RefSeq" id="XP_020900062.2">
    <property type="nucleotide sequence ID" value="XM_021044403.2"/>
</dbReference>
<dbReference type="Pfam" id="PF13520">
    <property type="entry name" value="AA_permease_2"/>
    <property type="match status" value="2"/>
</dbReference>
<keyword evidence="9" id="KW-1015">Disulfide bond</keyword>
<evidence type="ECO:0000256" key="4">
    <source>
        <dbReference type="ARBA" id="ARBA00022475"/>
    </source>
</evidence>
<evidence type="ECO:0000313" key="21">
    <source>
        <dbReference type="EnsemblMetazoa" id="XP_020900062.2"/>
    </source>
</evidence>
<dbReference type="GO" id="GO:0016324">
    <property type="term" value="C:apical plasma membrane"/>
    <property type="evidence" value="ECO:0007669"/>
    <property type="project" value="UniProtKB-SubCell"/>
</dbReference>
<dbReference type="AlphaFoldDB" id="A0A913X7I4"/>
<evidence type="ECO:0000256" key="8">
    <source>
        <dbReference type="ARBA" id="ARBA00023136"/>
    </source>
</evidence>
<dbReference type="EnsemblMetazoa" id="XM_021044403.2">
    <property type="protein sequence ID" value="XP_020900062.2"/>
    <property type="gene ID" value="LOC110238718"/>
</dbReference>
<feature type="transmembrane region" description="Helical" evidence="20">
    <location>
        <begin position="335"/>
        <end position="357"/>
    </location>
</feature>
<evidence type="ECO:0000256" key="15">
    <source>
        <dbReference type="ARBA" id="ARBA00074336"/>
    </source>
</evidence>
<evidence type="ECO:0000256" key="13">
    <source>
        <dbReference type="ARBA" id="ARBA00052179"/>
    </source>
</evidence>
<dbReference type="GO" id="GO:0015179">
    <property type="term" value="F:L-amino acid transmembrane transporter activity"/>
    <property type="evidence" value="ECO:0007669"/>
    <property type="project" value="TreeGrafter"/>
</dbReference>
<dbReference type="Proteomes" id="UP000887567">
    <property type="component" value="Unplaced"/>
</dbReference>
<evidence type="ECO:0000256" key="3">
    <source>
        <dbReference type="ARBA" id="ARBA00022448"/>
    </source>
</evidence>